<evidence type="ECO:0000256" key="3">
    <source>
        <dbReference type="ARBA" id="ARBA00023125"/>
    </source>
</evidence>
<dbReference type="InterPro" id="IPR013762">
    <property type="entry name" value="Integrase-like_cat_sf"/>
</dbReference>
<dbReference type="NCBIfam" id="NF040815">
    <property type="entry name" value="recomb_XerA_Arch"/>
    <property type="match status" value="1"/>
</dbReference>
<evidence type="ECO:0000313" key="9">
    <source>
        <dbReference type="Proteomes" id="UP000178240"/>
    </source>
</evidence>
<evidence type="ECO:0000256" key="5">
    <source>
        <dbReference type="PROSITE-ProRule" id="PRU01248"/>
    </source>
</evidence>
<dbReference type="EMBL" id="MHIE01000015">
    <property type="protein sequence ID" value="OGY45670.1"/>
    <property type="molecule type" value="Genomic_DNA"/>
</dbReference>
<evidence type="ECO:0000256" key="1">
    <source>
        <dbReference type="ARBA" id="ARBA00008857"/>
    </source>
</evidence>
<accession>A0A1G1Y1J5</accession>
<sequence length="274" mass="31803">MFFDSLKKELELRNFSPKTIKIYLYYNQNLVDYWGKDPRSVNESDIKDYVNYLLNERAVSAATARLALNALKYYYVNIQKRRFNYLSGLHLPHRPQRLPVVLSKPEVVRLIGSVKNAKHKLILALMYSAGLRVGEVVKLKVEDLDLDSRILWVRQGKGRKDRQTMIPDKLIFVLNKLIKNKPVGQYLFTGQKPNAHLSTRSVEKVFSRALNSANIKKQATCHSLRHSFATHLLEAGTDIRYIQELLGHRRLETTQIYTKVYSNNLSRIKSPFDL</sequence>
<reference evidence="8 9" key="1">
    <citation type="journal article" date="2016" name="Nat. Commun.">
        <title>Thousands of microbial genomes shed light on interconnected biogeochemical processes in an aquifer system.</title>
        <authorList>
            <person name="Anantharaman K."/>
            <person name="Brown C.T."/>
            <person name="Hug L.A."/>
            <person name="Sharon I."/>
            <person name="Castelle C.J."/>
            <person name="Probst A.J."/>
            <person name="Thomas B.C."/>
            <person name="Singh A."/>
            <person name="Wilkins M.J."/>
            <person name="Karaoz U."/>
            <person name="Brodie E.L."/>
            <person name="Williams K.H."/>
            <person name="Hubbard S.S."/>
            <person name="Banfield J.F."/>
        </authorList>
    </citation>
    <scope>NUCLEOTIDE SEQUENCE [LARGE SCALE GENOMIC DNA]</scope>
</reference>
<name>A0A1G1Y1J5_9BACT</name>
<feature type="domain" description="Tyr recombinase" evidence="6">
    <location>
        <begin position="97"/>
        <end position="270"/>
    </location>
</feature>
<dbReference type="PANTHER" id="PTHR30349">
    <property type="entry name" value="PHAGE INTEGRASE-RELATED"/>
    <property type="match status" value="1"/>
</dbReference>
<dbReference type="PROSITE" id="PS51900">
    <property type="entry name" value="CB"/>
    <property type="match status" value="1"/>
</dbReference>
<evidence type="ECO:0000259" key="7">
    <source>
        <dbReference type="PROSITE" id="PS51900"/>
    </source>
</evidence>
<dbReference type="InterPro" id="IPR004107">
    <property type="entry name" value="Integrase_SAM-like_N"/>
</dbReference>
<dbReference type="Gene3D" id="1.10.443.10">
    <property type="entry name" value="Intergrase catalytic core"/>
    <property type="match status" value="1"/>
</dbReference>
<dbReference type="GO" id="GO:0003677">
    <property type="term" value="F:DNA binding"/>
    <property type="evidence" value="ECO:0007669"/>
    <property type="project" value="UniProtKB-UniRule"/>
</dbReference>
<dbReference type="Gene3D" id="1.10.150.130">
    <property type="match status" value="1"/>
</dbReference>
<comment type="similarity">
    <text evidence="1">Belongs to the 'phage' integrase family.</text>
</comment>
<dbReference type="PANTHER" id="PTHR30349:SF64">
    <property type="entry name" value="PROPHAGE INTEGRASE INTD-RELATED"/>
    <property type="match status" value="1"/>
</dbReference>
<dbReference type="Proteomes" id="UP000178240">
    <property type="component" value="Unassembled WGS sequence"/>
</dbReference>
<dbReference type="STRING" id="1797535.A2744_00185"/>
<dbReference type="PROSITE" id="PS51898">
    <property type="entry name" value="TYR_RECOMBINASE"/>
    <property type="match status" value="1"/>
</dbReference>
<dbReference type="GO" id="GO:0006310">
    <property type="term" value="P:DNA recombination"/>
    <property type="evidence" value="ECO:0007669"/>
    <property type="project" value="UniProtKB-KW"/>
</dbReference>
<organism evidence="8 9">
    <name type="scientific">Candidatus Buchananbacteria bacterium RIFCSPHIGHO2_01_FULL_44_11</name>
    <dbReference type="NCBI Taxonomy" id="1797535"/>
    <lineage>
        <taxon>Bacteria</taxon>
        <taxon>Candidatus Buchananiibacteriota</taxon>
    </lineage>
</organism>
<evidence type="ECO:0000256" key="4">
    <source>
        <dbReference type="ARBA" id="ARBA00023172"/>
    </source>
</evidence>
<dbReference type="GO" id="GO:0015074">
    <property type="term" value="P:DNA integration"/>
    <property type="evidence" value="ECO:0007669"/>
    <property type="project" value="UniProtKB-KW"/>
</dbReference>
<evidence type="ECO:0000256" key="2">
    <source>
        <dbReference type="ARBA" id="ARBA00022908"/>
    </source>
</evidence>
<dbReference type="InterPro" id="IPR011010">
    <property type="entry name" value="DNA_brk_join_enz"/>
</dbReference>
<keyword evidence="2" id="KW-0229">DNA integration</keyword>
<dbReference type="InterPro" id="IPR044068">
    <property type="entry name" value="CB"/>
</dbReference>
<dbReference type="AlphaFoldDB" id="A0A1G1Y1J5"/>
<proteinExistence type="inferred from homology"/>
<dbReference type="Pfam" id="PF13495">
    <property type="entry name" value="Phage_int_SAM_4"/>
    <property type="match status" value="1"/>
</dbReference>
<protein>
    <recommendedName>
        <fullName evidence="10">Integrase</fullName>
    </recommendedName>
</protein>
<dbReference type="Pfam" id="PF00589">
    <property type="entry name" value="Phage_integrase"/>
    <property type="match status" value="1"/>
</dbReference>
<evidence type="ECO:0000259" key="6">
    <source>
        <dbReference type="PROSITE" id="PS51898"/>
    </source>
</evidence>
<evidence type="ECO:0000313" key="8">
    <source>
        <dbReference type="EMBL" id="OGY45670.1"/>
    </source>
</evidence>
<dbReference type="SUPFAM" id="SSF56349">
    <property type="entry name" value="DNA breaking-rejoining enzymes"/>
    <property type="match status" value="1"/>
</dbReference>
<comment type="caution">
    <text evidence="8">The sequence shown here is derived from an EMBL/GenBank/DDBJ whole genome shotgun (WGS) entry which is preliminary data.</text>
</comment>
<feature type="domain" description="Core-binding (CB)" evidence="7">
    <location>
        <begin position="1"/>
        <end position="76"/>
    </location>
</feature>
<keyword evidence="4" id="KW-0233">DNA recombination</keyword>
<dbReference type="InterPro" id="IPR002104">
    <property type="entry name" value="Integrase_catalytic"/>
</dbReference>
<evidence type="ECO:0008006" key="10">
    <source>
        <dbReference type="Google" id="ProtNLM"/>
    </source>
</evidence>
<gene>
    <name evidence="8" type="ORF">A2744_00185</name>
</gene>
<dbReference type="InterPro" id="IPR010998">
    <property type="entry name" value="Integrase_recombinase_N"/>
</dbReference>
<keyword evidence="3 5" id="KW-0238">DNA-binding</keyword>
<dbReference type="InterPro" id="IPR050090">
    <property type="entry name" value="Tyrosine_recombinase_XerCD"/>
</dbReference>